<evidence type="ECO:0000313" key="4">
    <source>
        <dbReference type="EMBL" id="TFW31456.1"/>
    </source>
</evidence>
<dbReference type="Proteomes" id="UP000297258">
    <property type="component" value="Unassembled WGS sequence"/>
</dbReference>
<dbReference type="EMBL" id="SPUM01000092">
    <property type="protein sequence ID" value="TFW31456.1"/>
    <property type="molecule type" value="Genomic_DNA"/>
</dbReference>
<dbReference type="GO" id="GO:0016491">
    <property type="term" value="F:oxidoreductase activity"/>
    <property type="evidence" value="ECO:0007669"/>
    <property type="project" value="UniProtKB-KW"/>
</dbReference>
<organism evidence="4 5">
    <name type="scientific">Massilia horti</name>
    <dbReference type="NCBI Taxonomy" id="2562153"/>
    <lineage>
        <taxon>Bacteria</taxon>
        <taxon>Pseudomonadati</taxon>
        <taxon>Pseudomonadota</taxon>
        <taxon>Betaproteobacteria</taxon>
        <taxon>Burkholderiales</taxon>
        <taxon>Oxalobacteraceae</taxon>
        <taxon>Telluria group</taxon>
        <taxon>Massilia</taxon>
    </lineage>
</organism>
<dbReference type="Pfam" id="PF00248">
    <property type="entry name" value="Aldo_ket_red"/>
    <property type="match status" value="1"/>
</dbReference>
<accession>A0A4Y9SXL7</accession>
<feature type="domain" description="NADP-dependent oxidoreductase" evidence="2">
    <location>
        <begin position="16"/>
        <end position="308"/>
    </location>
</feature>
<dbReference type="AlphaFoldDB" id="A0A4Y9SXL7"/>
<comment type="caution">
    <text evidence="4">The sequence shown here is derived from an EMBL/GenBank/DDBJ whole genome shotgun (WGS) entry which is preliminary data.</text>
</comment>
<gene>
    <name evidence="3" type="ORF">E4O92_13785</name>
    <name evidence="4" type="ORF">E4O92_13800</name>
</gene>
<dbReference type="OrthoDB" id="5488419at2"/>
<dbReference type="InterPro" id="IPR023210">
    <property type="entry name" value="NADP_OxRdtase_dom"/>
</dbReference>
<dbReference type="GO" id="GO:0005737">
    <property type="term" value="C:cytoplasm"/>
    <property type="evidence" value="ECO:0007669"/>
    <property type="project" value="TreeGrafter"/>
</dbReference>
<keyword evidence="1" id="KW-0560">Oxidoreductase</keyword>
<evidence type="ECO:0000259" key="2">
    <source>
        <dbReference type="Pfam" id="PF00248"/>
    </source>
</evidence>
<proteinExistence type="predicted"/>
<dbReference type="RefSeq" id="WP_135190329.1">
    <property type="nucleotide sequence ID" value="NZ_SPUM01000092.1"/>
</dbReference>
<dbReference type="InterPro" id="IPR050791">
    <property type="entry name" value="Aldo-Keto_reductase"/>
</dbReference>
<dbReference type="CDD" id="cd19076">
    <property type="entry name" value="AKR_AKR13A_13D"/>
    <property type="match status" value="1"/>
</dbReference>
<evidence type="ECO:0000313" key="3">
    <source>
        <dbReference type="EMBL" id="TFW31453.1"/>
    </source>
</evidence>
<reference evidence="4 5" key="1">
    <citation type="submission" date="2019-03" db="EMBL/GenBank/DDBJ databases">
        <title>Draft genome of Massilia hortus sp. nov., a novel bacterial species of the Oxalobacteraceae family.</title>
        <authorList>
            <person name="Peta V."/>
            <person name="Raths R."/>
            <person name="Bucking H."/>
        </authorList>
    </citation>
    <scope>NUCLEOTIDE SEQUENCE [LARGE SCALE GENOMIC DNA]</scope>
    <source>
        <strain evidence="4 5">ONC3</strain>
    </source>
</reference>
<dbReference type="InterPro" id="IPR036812">
    <property type="entry name" value="NAD(P)_OxRdtase_dom_sf"/>
</dbReference>
<evidence type="ECO:0000256" key="1">
    <source>
        <dbReference type="ARBA" id="ARBA00023002"/>
    </source>
</evidence>
<dbReference type="PANTHER" id="PTHR43625:SF40">
    <property type="entry name" value="ALDO-KETO REDUCTASE YAKC [NADP(+)]"/>
    <property type="match status" value="1"/>
</dbReference>
<dbReference type="SUPFAM" id="SSF51430">
    <property type="entry name" value="NAD(P)-linked oxidoreductase"/>
    <property type="match status" value="1"/>
</dbReference>
<dbReference type="PANTHER" id="PTHR43625">
    <property type="entry name" value="AFLATOXIN B1 ALDEHYDE REDUCTASE"/>
    <property type="match status" value="1"/>
</dbReference>
<sequence length="329" mass="36124">MKIRRLGKDGLEVSAIGLGCMGMSDFYANRDDAESIATIQDAIGLGVTLFDTADVYGPHTNEELVGRAIKGHRNELVIATKFGIMRSPEHPDDFRVNGRPEYVRQACDASLARLGVDTIDLYYQHRIDPAVPIEDTVGAMAGLVKEGKVRCIGLSEASVPTIERAAREHPITALQSEYSLWSRDPEEGQLECCRQLGIGFVAYSPLGRGFLTGQIRRPEDFAPDDFRAHNPRFQGENFQKNLELVDKVRELAAQIGCTAGQLALAWVLRRGTDIVPIPGTRRRKNLEENVKAADIELEPEQVAALDAIFPPGAVAGPRYAQSDMAAVNR</sequence>
<dbReference type="EMBL" id="SPUM01000092">
    <property type="protein sequence ID" value="TFW31453.1"/>
    <property type="molecule type" value="Genomic_DNA"/>
</dbReference>
<keyword evidence="5" id="KW-1185">Reference proteome</keyword>
<evidence type="ECO:0000313" key="5">
    <source>
        <dbReference type="Proteomes" id="UP000297258"/>
    </source>
</evidence>
<dbReference type="Gene3D" id="3.20.20.100">
    <property type="entry name" value="NADP-dependent oxidoreductase domain"/>
    <property type="match status" value="1"/>
</dbReference>
<protein>
    <submittedName>
        <fullName evidence="4">Aldo/keto reductase</fullName>
    </submittedName>
</protein>
<name>A0A4Y9SXL7_9BURK</name>